<gene>
    <name evidence="4" type="primary">ybgC</name>
    <name evidence="4" type="ORF">H6A60_02120</name>
</gene>
<evidence type="ECO:0000313" key="5">
    <source>
        <dbReference type="Proteomes" id="UP000715095"/>
    </source>
</evidence>
<dbReference type="InterPro" id="IPR006683">
    <property type="entry name" value="Thioestr_dom"/>
</dbReference>
<protein>
    <submittedName>
        <fullName evidence="4">Tol-pal system-associated acyl-CoA thioesterase</fullName>
    </submittedName>
</protein>
<reference evidence="4 5" key="1">
    <citation type="journal article" date="2021" name="Sci. Rep.">
        <title>The distribution of antibiotic resistance genes in chicken gut microbiota commensals.</title>
        <authorList>
            <person name="Juricova H."/>
            <person name="Matiasovicova J."/>
            <person name="Kubasova T."/>
            <person name="Cejkova D."/>
            <person name="Rychlik I."/>
        </authorList>
    </citation>
    <scope>NUCLEOTIDE SEQUENCE [LARGE SCALE GENOMIC DNA]</scope>
    <source>
        <strain evidence="4 5">An829</strain>
    </source>
</reference>
<dbReference type="Proteomes" id="UP000715095">
    <property type="component" value="Unassembled WGS sequence"/>
</dbReference>
<evidence type="ECO:0000256" key="2">
    <source>
        <dbReference type="ARBA" id="ARBA00022801"/>
    </source>
</evidence>
<dbReference type="InterPro" id="IPR029069">
    <property type="entry name" value="HotDog_dom_sf"/>
</dbReference>
<dbReference type="CDD" id="cd00586">
    <property type="entry name" value="4HBT"/>
    <property type="match status" value="1"/>
</dbReference>
<sequence>MQDSTGSFPVRVYWEDTDAGGIVYHSNYLKFMERARSELIRSLGISQEAERSDPEGLLFVAASVSIRYRRAAKLDDELVVRTRVKSLGRASIVFEQNVWRGDELITEGEVRVGTISRATMTPSPMPDELYEKVNSLARTLGFEQGAK</sequence>
<comment type="similarity">
    <text evidence="1">Belongs to the 4-hydroxybenzoyl-CoA thioesterase family.</text>
</comment>
<dbReference type="PIRSF" id="PIRSF003230">
    <property type="entry name" value="YbgC"/>
    <property type="match status" value="1"/>
</dbReference>
<dbReference type="InterPro" id="IPR008272">
    <property type="entry name" value="HB-CoA_thioesterase_AS"/>
</dbReference>
<feature type="domain" description="Thioesterase" evidence="3">
    <location>
        <begin position="20"/>
        <end position="103"/>
    </location>
</feature>
<proteinExistence type="inferred from homology"/>
<dbReference type="SUPFAM" id="SSF54637">
    <property type="entry name" value="Thioesterase/thiol ester dehydrase-isomerase"/>
    <property type="match status" value="1"/>
</dbReference>
<dbReference type="InterPro" id="IPR014166">
    <property type="entry name" value="Tol-Pal_acyl-CoA_thioesterase"/>
</dbReference>
<dbReference type="Pfam" id="PF03061">
    <property type="entry name" value="4HBT"/>
    <property type="match status" value="1"/>
</dbReference>
<dbReference type="Gene3D" id="3.10.129.10">
    <property type="entry name" value="Hotdog Thioesterase"/>
    <property type="match status" value="1"/>
</dbReference>
<evidence type="ECO:0000259" key="3">
    <source>
        <dbReference type="Pfam" id="PF03061"/>
    </source>
</evidence>
<dbReference type="InterPro" id="IPR050563">
    <property type="entry name" value="4-hydroxybenzoyl-CoA_TE"/>
</dbReference>
<dbReference type="InterPro" id="IPR006684">
    <property type="entry name" value="YbgC/YbaW"/>
</dbReference>
<dbReference type="RefSeq" id="WP_205101773.1">
    <property type="nucleotide sequence ID" value="NZ_JACJJC010000002.1"/>
</dbReference>
<dbReference type="NCBIfam" id="TIGR00051">
    <property type="entry name" value="YbgC/FadM family acyl-CoA thioesterase"/>
    <property type="match status" value="1"/>
</dbReference>
<keyword evidence="2" id="KW-0378">Hydrolase</keyword>
<dbReference type="PANTHER" id="PTHR31793">
    <property type="entry name" value="4-HYDROXYBENZOYL-COA THIOESTERASE FAMILY MEMBER"/>
    <property type="match status" value="1"/>
</dbReference>
<evidence type="ECO:0000256" key="1">
    <source>
        <dbReference type="ARBA" id="ARBA00005953"/>
    </source>
</evidence>
<dbReference type="PROSITE" id="PS01328">
    <property type="entry name" value="4HBCOA_THIOESTERASE"/>
    <property type="match status" value="1"/>
</dbReference>
<evidence type="ECO:0000313" key="4">
    <source>
        <dbReference type="EMBL" id="MBM6703304.1"/>
    </source>
</evidence>
<comment type="caution">
    <text evidence="4">The sequence shown here is derived from an EMBL/GenBank/DDBJ whole genome shotgun (WGS) entry which is preliminary data.</text>
</comment>
<dbReference type="PANTHER" id="PTHR31793:SF37">
    <property type="entry name" value="ACYL-COA THIOESTER HYDROLASE YBGC"/>
    <property type="match status" value="1"/>
</dbReference>
<organism evidence="4 5">
    <name type="scientific">Sutterella massiliensis</name>
    <dbReference type="NCBI Taxonomy" id="1816689"/>
    <lineage>
        <taxon>Bacteria</taxon>
        <taxon>Pseudomonadati</taxon>
        <taxon>Pseudomonadota</taxon>
        <taxon>Betaproteobacteria</taxon>
        <taxon>Burkholderiales</taxon>
        <taxon>Sutterellaceae</taxon>
        <taxon>Sutterella</taxon>
    </lineage>
</organism>
<keyword evidence="5" id="KW-1185">Reference proteome</keyword>
<accession>A0ABS2DPN9</accession>
<name>A0ABS2DPN9_9BURK</name>
<dbReference type="NCBIfam" id="TIGR02799">
    <property type="entry name" value="thio_ybgC"/>
    <property type="match status" value="1"/>
</dbReference>
<dbReference type="EMBL" id="JACJJC010000002">
    <property type="protein sequence ID" value="MBM6703304.1"/>
    <property type="molecule type" value="Genomic_DNA"/>
</dbReference>